<protein>
    <submittedName>
        <fullName evidence="2">Uncharacterized protein</fullName>
    </submittedName>
</protein>
<keyword evidence="3" id="KW-1185">Reference proteome</keyword>
<dbReference type="GeneID" id="64695491"/>
<dbReference type="RefSeq" id="XP_041299692.1">
    <property type="nucleotide sequence ID" value="XM_041433232.1"/>
</dbReference>
<evidence type="ECO:0000256" key="1">
    <source>
        <dbReference type="SAM" id="SignalP"/>
    </source>
</evidence>
<gene>
    <name evidence="2" type="ORF">F5147DRAFT_647732</name>
</gene>
<organism evidence="2 3">
    <name type="scientific">Suillus discolor</name>
    <dbReference type="NCBI Taxonomy" id="1912936"/>
    <lineage>
        <taxon>Eukaryota</taxon>
        <taxon>Fungi</taxon>
        <taxon>Dikarya</taxon>
        <taxon>Basidiomycota</taxon>
        <taxon>Agaricomycotina</taxon>
        <taxon>Agaricomycetes</taxon>
        <taxon>Agaricomycetidae</taxon>
        <taxon>Boletales</taxon>
        <taxon>Suillineae</taxon>
        <taxon>Suillaceae</taxon>
        <taxon>Suillus</taxon>
    </lineage>
</organism>
<sequence>MFLSLYIISSLPMSALSQMKGLFGYKGSLDNPWGTNLIWSACVIDDSRAEATLMAAEIDRVPVPGIDWVPAPGIIGQVLAPEIAGVPVLCASDTVGGGPSDIL</sequence>
<name>A0A9P7FLL3_9AGAM</name>
<dbReference type="EMBL" id="JABBWM010000002">
    <property type="protein sequence ID" value="KAG2119866.1"/>
    <property type="molecule type" value="Genomic_DNA"/>
</dbReference>
<feature type="signal peptide" evidence="1">
    <location>
        <begin position="1"/>
        <end position="17"/>
    </location>
</feature>
<keyword evidence="1" id="KW-0732">Signal</keyword>
<dbReference type="AlphaFoldDB" id="A0A9P7FLL3"/>
<reference evidence="2" key="1">
    <citation type="journal article" date="2020" name="New Phytol.">
        <title>Comparative genomics reveals dynamic genome evolution in host specialist ectomycorrhizal fungi.</title>
        <authorList>
            <person name="Lofgren L.A."/>
            <person name="Nguyen N.H."/>
            <person name="Vilgalys R."/>
            <person name="Ruytinx J."/>
            <person name="Liao H.L."/>
            <person name="Branco S."/>
            <person name="Kuo A."/>
            <person name="LaButti K."/>
            <person name="Lipzen A."/>
            <person name="Andreopoulos W."/>
            <person name="Pangilinan J."/>
            <person name="Riley R."/>
            <person name="Hundley H."/>
            <person name="Na H."/>
            <person name="Barry K."/>
            <person name="Grigoriev I.V."/>
            <person name="Stajich J.E."/>
            <person name="Kennedy P.G."/>
        </authorList>
    </citation>
    <scope>NUCLEOTIDE SEQUENCE</scope>
    <source>
        <strain evidence="2">FC423</strain>
    </source>
</reference>
<evidence type="ECO:0000313" key="3">
    <source>
        <dbReference type="Proteomes" id="UP000823399"/>
    </source>
</evidence>
<feature type="chain" id="PRO_5040343506" evidence="1">
    <location>
        <begin position="18"/>
        <end position="103"/>
    </location>
</feature>
<comment type="caution">
    <text evidence="2">The sequence shown here is derived from an EMBL/GenBank/DDBJ whole genome shotgun (WGS) entry which is preliminary data.</text>
</comment>
<accession>A0A9P7FLL3</accession>
<proteinExistence type="predicted"/>
<dbReference type="Proteomes" id="UP000823399">
    <property type="component" value="Unassembled WGS sequence"/>
</dbReference>
<evidence type="ECO:0000313" key="2">
    <source>
        <dbReference type="EMBL" id="KAG2119866.1"/>
    </source>
</evidence>